<proteinExistence type="predicted"/>
<keyword evidence="5" id="KW-1133">Transmembrane helix</keyword>
<dbReference type="EMBL" id="BK065132">
    <property type="protein sequence ID" value="DBA54802.1"/>
    <property type="molecule type" value="Genomic_RNA"/>
</dbReference>
<dbReference type="InterPro" id="IPR029053">
    <property type="entry name" value="Viral_coat"/>
</dbReference>
<evidence type="ECO:0000256" key="3">
    <source>
        <dbReference type="ARBA" id="ARBA00022844"/>
    </source>
</evidence>
<reference evidence="6" key="1">
    <citation type="submission" date="2023-11" db="EMBL/GenBank/DDBJ databases">
        <authorList>
            <person name="Sidharthan V.K."/>
            <person name="Reddy V."/>
            <person name="Kiran G."/>
            <person name="Rajeswari V."/>
            <person name="Baranwal V.K."/>
        </authorList>
    </citation>
    <scope>NUCLEOTIDE SEQUENCE</scope>
    <source>
        <strain evidence="6">Ror aqu</strain>
    </source>
</reference>
<comment type="subcellular location">
    <subcellularLocation>
        <location evidence="1">Virion</location>
    </subcellularLocation>
</comment>
<dbReference type="InterPro" id="IPR000603">
    <property type="entry name" value="MPV"/>
</dbReference>
<evidence type="ECO:0000256" key="5">
    <source>
        <dbReference type="SAM" id="Phobius"/>
    </source>
</evidence>
<name>A0AAT9JAX0_9SECO</name>
<accession>A0AAT9JAX0</accession>
<keyword evidence="4" id="KW-0916">Viral movement protein</keyword>
<keyword evidence="3" id="KW-0946">Virion</keyword>
<feature type="transmembrane region" description="Helical" evidence="5">
    <location>
        <begin position="482"/>
        <end position="500"/>
    </location>
</feature>
<protein>
    <submittedName>
        <fullName evidence="6">Polyprotein</fullName>
    </submittedName>
</protein>
<dbReference type="GO" id="GO:0046740">
    <property type="term" value="P:transport of virus in host, cell to cell"/>
    <property type="evidence" value="ECO:0007669"/>
    <property type="project" value="UniProtKB-KW"/>
</dbReference>
<reference evidence="6" key="2">
    <citation type="journal article" date="2024" name="Arch. Virol.">
        <title>Probing of plant transcriptomes reveals the hidden genetic diversity of the family Secoviridae.</title>
        <authorList>
            <person name="Sidharthan V.K."/>
            <person name="Reddy V."/>
            <person name="Kiran G."/>
            <person name="Rajeswari V."/>
            <person name="Baranwal V.K."/>
            <person name="Kumar M.K."/>
            <person name="Kumar K.S."/>
        </authorList>
    </citation>
    <scope>NUCLEOTIDE SEQUENCE</scope>
    <source>
        <strain evidence="6">Ror aqu</strain>
    </source>
</reference>
<evidence type="ECO:0000256" key="4">
    <source>
        <dbReference type="ARBA" id="ARBA00023031"/>
    </source>
</evidence>
<keyword evidence="2" id="KW-0813">Transport</keyword>
<organism evidence="6">
    <name type="scientific">Lake cress torradovirus</name>
    <dbReference type="NCBI Taxonomy" id="3115804"/>
    <lineage>
        <taxon>Viruses</taxon>
        <taxon>Riboviria</taxon>
        <taxon>Orthornavirae</taxon>
        <taxon>Pisuviricota</taxon>
        <taxon>Pisoniviricetes</taxon>
        <taxon>Picornavirales</taxon>
        <taxon>Secoviridae</taxon>
        <taxon>Torradovirus</taxon>
    </lineage>
</organism>
<evidence type="ECO:0000313" key="6">
    <source>
        <dbReference type="EMBL" id="DBA54802.1"/>
    </source>
</evidence>
<sequence length="1249" mass="139188">MTSLNPGRQTGLLTSARGSEEISRQIQNFYDAVEQAHAGAKADGMGCFTVVRAEKGKKMVAELMAKEDQQKIRSTWDVLKLRKVKKKDTGLLYFHLHGIIFIMVPHVGSHDLGEVCIELCSFNDPTTPIDTVTMKLSAGPAVALMAPPFCLPMMEDSIMFYYKTTCNNTNAQIPCSVLALWNQEITHKTAAYREEQVATWALERLSHPKFFQDKKHAAQALAGVYGSANKQNDMQQKPFIGFEKYLDKMNVYPDQIAPKPFRSPSLKVQSKRFKDLYIEDPTCVLSTHEEEDGGGPSLVSASLYTNENLVAQSYEDYYRAFYLNAKLGFYGEENAKLILRHTEFAEENAVQLFESEMALHGAKILAVIPEEELSTCYTRFGLVPPIVYAALECDKHPQQPYDENMLQELGVTRLQFSTVVLAVRGAWKKEERIQEEYGGSLSKTDRALVATKELYSAAQMKLIKEEERIKRRARLRARVCKLVNIAAVYLSFLWSFLVLMSTYMETWKRMVCCAIKNAYVYPPEAQTSQSTVEGYKEESSLSSGAEIAEVNNTFSSLADIPYTNVVPTLASSPNLFNFTTTAESGETSVELELSQPAVVTSNEVFEAGIFEFEWKATDVMCKELLNIPLPEALLAQKNSFHAGSSLLNFFDAAVIEYSATLNLSASFAVTGELVLLWDEGDSLGTPGRFLNQASLLVANYTRYSASQSISSSLKFTPVGVGDYVPLDKEMYNRSLGSLRVYVLFELVSGDPTLVFPGHVHLKARVVRTNIMQPTRLVPQFEGGVKIQEATLPEIPCSQVLLTSKWQTDAPMGTSALITFSPSGVFEQQGVLQSSLVCNLFRNCKWWTGECDFELHFDKTPFHSGSLAVGFGTLATDLRNQYDVFNMSNVVANLSEGHTFSFSIEYNAWNGKNLLSAGRKSSLPRFDHHALLRIFVVVVKPLVTTNQDLKSVNLVLMLKRIKNFTVGGSTPIKPILGHWHKGKSGVDYFFSESSGAQRDHLGELLKQNLPVATQGRSLSNLVPQISLREKLSPCTKQYVLKSIDQQKRYLVLPVAPWVHSFPNSGKIVASELNPLIDICSGFIYWQGDLHYTIVLHRKQNSPNIGGNFTVTFDSSGFPIDPGLHEGQQPLASGGGPSWVFTYGATALSHSFTIQDDKFFPRRWTRRREFNKERSRIETLQDRLGELKIYLPSDAAVNQVEIYVGLGENFSFSVARAPVASAEKLVGDMESNVFILKDNAFQPAEGVASTI</sequence>
<evidence type="ECO:0000256" key="1">
    <source>
        <dbReference type="ARBA" id="ARBA00004328"/>
    </source>
</evidence>
<keyword evidence="5" id="KW-0812">Transmembrane</keyword>
<dbReference type="GO" id="GO:0044423">
    <property type="term" value="C:virion component"/>
    <property type="evidence" value="ECO:0007669"/>
    <property type="project" value="UniProtKB-KW"/>
</dbReference>
<dbReference type="Gene3D" id="2.60.120.20">
    <property type="match status" value="2"/>
</dbReference>
<dbReference type="SUPFAM" id="SSF88633">
    <property type="entry name" value="Positive stranded ssRNA viruses"/>
    <property type="match status" value="2"/>
</dbReference>
<dbReference type="Pfam" id="PF00803">
    <property type="entry name" value="3A"/>
    <property type="match status" value="1"/>
</dbReference>
<keyword evidence="5" id="KW-0472">Membrane</keyword>
<evidence type="ECO:0000256" key="2">
    <source>
        <dbReference type="ARBA" id="ARBA00022448"/>
    </source>
</evidence>